<reference evidence="11 12" key="1">
    <citation type="submission" date="2019-06" db="EMBL/GenBank/DDBJ databases">
        <title>Sequencing the genomes of 1000 actinobacteria strains.</title>
        <authorList>
            <person name="Klenk H.-P."/>
        </authorList>
    </citation>
    <scope>NUCLEOTIDE SEQUENCE [LARGE SCALE GENOMIC DNA]</scope>
    <source>
        <strain evidence="11 12">DSM 45301</strain>
    </source>
</reference>
<keyword evidence="8" id="KW-0460">Magnesium</keyword>
<proteinExistence type="inferred from homology"/>
<evidence type="ECO:0000259" key="10">
    <source>
        <dbReference type="Pfam" id="PF01909"/>
    </source>
</evidence>
<dbReference type="RefSeq" id="WP_142060879.1">
    <property type="nucleotide sequence ID" value="NZ_VFPA01000005.1"/>
</dbReference>
<evidence type="ECO:0000256" key="6">
    <source>
        <dbReference type="ARBA" id="ARBA00022741"/>
    </source>
</evidence>
<organism evidence="11 12">
    <name type="scientific">Pseudonocardia kunmingensis</name>
    <dbReference type="NCBI Taxonomy" id="630975"/>
    <lineage>
        <taxon>Bacteria</taxon>
        <taxon>Bacillati</taxon>
        <taxon>Actinomycetota</taxon>
        <taxon>Actinomycetes</taxon>
        <taxon>Pseudonocardiales</taxon>
        <taxon>Pseudonocardiaceae</taxon>
        <taxon>Pseudonocardia</taxon>
    </lineage>
</organism>
<dbReference type="InterPro" id="IPR002934">
    <property type="entry name" value="Polymerase_NTP_transf_dom"/>
</dbReference>
<keyword evidence="7" id="KW-0067">ATP-binding</keyword>
<dbReference type="Pfam" id="PF01909">
    <property type="entry name" value="NTP_transf_2"/>
    <property type="match status" value="1"/>
</dbReference>
<gene>
    <name evidence="11" type="ORF">FB558_6928</name>
</gene>
<evidence type="ECO:0000256" key="2">
    <source>
        <dbReference type="ARBA" id="ARBA00022649"/>
    </source>
</evidence>
<evidence type="ECO:0000256" key="3">
    <source>
        <dbReference type="ARBA" id="ARBA00022679"/>
    </source>
</evidence>
<comment type="similarity">
    <text evidence="9">Belongs to the MntA antitoxin family.</text>
</comment>
<dbReference type="InterPro" id="IPR052038">
    <property type="entry name" value="Type-VII_TA_antitoxin"/>
</dbReference>
<evidence type="ECO:0000256" key="7">
    <source>
        <dbReference type="ARBA" id="ARBA00022840"/>
    </source>
</evidence>
<evidence type="ECO:0000313" key="12">
    <source>
        <dbReference type="Proteomes" id="UP000315677"/>
    </source>
</evidence>
<accession>A0A543D3J5</accession>
<evidence type="ECO:0000256" key="5">
    <source>
        <dbReference type="ARBA" id="ARBA00022723"/>
    </source>
</evidence>
<evidence type="ECO:0000256" key="8">
    <source>
        <dbReference type="ARBA" id="ARBA00022842"/>
    </source>
</evidence>
<dbReference type="OrthoDB" id="9803128at2"/>
<evidence type="ECO:0000256" key="4">
    <source>
        <dbReference type="ARBA" id="ARBA00022695"/>
    </source>
</evidence>
<dbReference type="Gene3D" id="3.30.460.10">
    <property type="entry name" value="Beta Polymerase, domain 2"/>
    <property type="match status" value="1"/>
</dbReference>
<evidence type="ECO:0000256" key="9">
    <source>
        <dbReference type="ARBA" id="ARBA00038276"/>
    </source>
</evidence>
<dbReference type="PANTHER" id="PTHR33571:SF12">
    <property type="entry name" value="BSL3053 PROTEIN"/>
    <property type="match status" value="1"/>
</dbReference>
<dbReference type="GO" id="GO:0005524">
    <property type="term" value="F:ATP binding"/>
    <property type="evidence" value="ECO:0007669"/>
    <property type="project" value="UniProtKB-KW"/>
</dbReference>
<comment type="cofactor">
    <cofactor evidence="1">
        <name>Mg(2+)</name>
        <dbReference type="ChEBI" id="CHEBI:18420"/>
    </cofactor>
</comment>
<dbReference type="AlphaFoldDB" id="A0A543D3J5"/>
<dbReference type="Proteomes" id="UP000315677">
    <property type="component" value="Unassembled WGS sequence"/>
</dbReference>
<name>A0A543D3J5_9PSEU</name>
<dbReference type="EMBL" id="VFPA01000005">
    <property type="protein sequence ID" value="TQM03903.1"/>
    <property type="molecule type" value="Genomic_DNA"/>
</dbReference>
<dbReference type="GO" id="GO:0046872">
    <property type="term" value="F:metal ion binding"/>
    <property type="evidence" value="ECO:0007669"/>
    <property type="project" value="UniProtKB-KW"/>
</dbReference>
<dbReference type="CDD" id="cd05403">
    <property type="entry name" value="NT_KNTase_like"/>
    <property type="match status" value="1"/>
</dbReference>
<keyword evidence="2" id="KW-1277">Toxin-antitoxin system</keyword>
<dbReference type="InterPro" id="IPR043519">
    <property type="entry name" value="NT_sf"/>
</dbReference>
<keyword evidence="4" id="KW-0548">Nucleotidyltransferase</keyword>
<dbReference type="SUPFAM" id="SSF81301">
    <property type="entry name" value="Nucleotidyltransferase"/>
    <property type="match status" value="1"/>
</dbReference>
<keyword evidence="6" id="KW-0547">Nucleotide-binding</keyword>
<keyword evidence="5" id="KW-0479">Metal-binding</keyword>
<dbReference type="GO" id="GO:0016779">
    <property type="term" value="F:nucleotidyltransferase activity"/>
    <property type="evidence" value="ECO:0007669"/>
    <property type="project" value="UniProtKB-KW"/>
</dbReference>
<dbReference type="PANTHER" id="PTHR33571">
    <property type="entry name" value="SSL8005 PROTEIN"/>
    <property type="match status" value="1"/>
</dbReference>
<sequence>MHPVVEAKRDEIVALCRELGVLRLDVFGSAVSDDFDAERSDVDVLVETDPRHLTLENYFALKNGLERLLQRSVDVVDAGAVRNPYFKAQVMATRELLYAA</sequence>
<comment type="caution">
    <text evidence="11">The sequence shown here is derived from an EMBL/GenBank/DDBJ whole genome shotgun (WGS) entry which is preliminary data.</text>
</comment>
<keyword evidence="3" id="KW-0808">Transferase</keyword>
<keyword evidence="12" id="KW-1185">Reference proteome</keyword>
<evidence type="ECO:0000256" key="1">
    <source>
        <dbReference type="ARBA" id="ARBA00001946"/>
    </source>
</evidence>
<protein>
    <recommendedName>
        <fullName evidence="10">Polymerase nucleotidyl transferase domain-containing protein</fullName>
    </recommendedName>
</protein>
<feature type="domain" description="Polymerase nucleotidyl transferase" evidence="10">
    <location>
        <begin position="15"/>
        <end position="91"/>
    </location>
</feature>
<evidence type="ECO:0000313" key="11">
    <source>
        <dbReference type="EMBL" id="TQM03903.1"/>
    </source>
</evidence>